<protein>
    <recommendedName>
        <fullName evidence="5">Proline-rich protein</fullName>
    </recommendedName>
</protein>
<evidence type="ECO:0000256" key="2">
    <source>
        <dbReference type="SAM" id="SignalP"/>
    </source>
</evidence>
<dbReference type="Proteomes" id="UP000823674">
    <property type="component" value="Chromosome A06"/>
</dbReference>
<gene>
    <name evidence="3" type="primary">A06p020470.1_BraROA</name>
    <name evidence="3" type="ORF">IGI04_022903</name>
</gene>
<proteinExistence type="predicted"/>
<evidence type="ECO:0000313" key="4">
    <source>
        <dbReference type="Proteomes" id="UP000823674"/>
    </source>
</evidence>
<accession>A0ABQ7M297</accession>
<feature type="signal peptide" evidence="2">
    <location>
        <begin position="1"/>
        <end position="19"/>
    </location>
</feature>
<feature type="compositionally biased region" description="Pro residues" evidence="1">
    <location>
        <begin position="48"/>
        <end position="73"/>
    </location>
</feature>
<dbReference type="EMBL" id="JADBGQ010000006">
    <property type="protein sequence ID" value="KAG5392940.1"/>
    <property type="molecule type" value="Genomic_DNA"/>
</dbReference>
<evidence type="ECO:0000256" key="1">
    <source>
        <dbReference type="SAM" id="MobiDB-lite"/>
    </source>
</evidence>
<feature type="region of interest" description="Disordered" evidence="1">
    <location>
        <begin position="45"/>
        <end position="80"/>
    </location>
</feature>
<keyword evidence="4" id="KW-1185">Reference proteome</keyword>
<name>A0ABQ7M297_BRACM</name>
<evidence type="ECO:0000313" key="3">
    <source>
        <dbReference type="EMBL" id="KAG5392940.1"/>
    </source>
</evidence>
<keyword evidence="2" id="KW-0732">Signal</keyword>
<feature type="chain" id="PRO_5047008989" description="Proline-rich protein" evidence="2">
    <location>
        <begin position="20"/>
        <end position="80"/>
    </location>
</feature>
<organism evidence="3 4">
    <name type="scientific">Brassica rapa subsp. trilocularis</name>
    <dbReference type="NCBI Taxonomy" id="1813537"/>
    <lineage>
        <taxon>Eukaryota</taxon>
        <taxon>Viridiplantae</taxon>
        <taxon>Streptophyta</taxon>
        <taxon>Embryophyta</taxon>
        <taxon>Tracheophyta</taxon>
        <taxon>Spermatophyta</taxon>
        <taxon>Magnoliopsida</taxon>
        <taxon>eudicotyledons</taxon>
        <taxon>Gunneridae</taxon>
        <taxon>Pentapetalae</taxon>
        <taxon>rosids</taxon>
        <taxon>malvids</taxon>
        <taxon>Brassicales</taxon>
        <taxon>Brassicaceae</taxon>
        <taxon>Brassiceae</taxon>
        <taxon>Brassica</taxon>
    </lineage>
</organism>
<evidence type="ECO:0008006" key="5">
    <source>
        <dbReference type="Google" id="ProtNLM"/>
    </source>
</evidence>
<reference evidence="3 4" key="1">
    <citation type="submission" date="2021-03" db="EMBL/GenBank/DDBJ databases">
        <authorList>
            <person name="King G.J."/>
            <person name="Bancroft I."/>
            <person name="Baten A."/>
            <person name="Bloomfield J."/>
            <person name="Borpatragohain P."/>
            <person name="He Z."/>
            <person name="Irish N."/>
            <person name="Irwin J."/>
            <person name="Liu K."/>
            <person name="Mauleon R.P."/>
            <person name="Moore J."/>
            <person name="Morris R."/>
            <person name="Ostergaard L."/>
            <person name="Wang B."/>
            <person name="Wells R."/>
        </authorList>
    </citation>
    <scope>NUCLEOTIDE SEQUENCE [LARGE SCALE GENOMIC DNA]</scope>
    <source>
        <strain evidence="3">R-o-18</strain>
        <tissue evidence="3">Leaf</tissue>
    </source>
</reference>
<comment type="caution">
    <text evidence="3">The sequence shown here is derived from an EMBL/GenBank/DDBJ whole genome shotgun (WGS) entry which is preliminary data.</text>
</comment>
<sequence>MKLVIFISLLLVFPLCSSGFEKDDEVTQVSQHLLDKVVDNLMDYGYLLPPPPRSPRPPHASPTDPPPPPPPHPPKNDILQ</sequence>